<dbReference type="InterPro" id="IPR046887">
    <property type="entry name" value="RsmE_PUA-like"/>
</dbReference>
<evidence type="ECO:0000313" key="15">
    <source>
        <dbReference type="EMBL" id="EOD00804.1"/>
    </source>
</evidence>
<evidence type="ECO:0000256" key="1">
    <source>
        <dbReference type="ARBA" id="ARBA00004496"/>
    </source>
</evidence>
<evidence type="ECO:0000256" key="7">
    <source>
        <dbReference type="ARBA" id="ARBA00022603"/>
    </source>
</evidence>
<feature type="domain" description="Ribosomal RNA small subunit methyltransferase E PUA-like" evidence="14">
    <location>
        <begin position="20"/>
        <end position="65"/>
    </location>
</feature>
<evidence type="ECO:0000259" key="13">
    <source>
        <dbReference type="Pfam" id="PF04452"/>
    </source>
</evidence>
<dbReference type="AlphaFoldDB" id="R1CVY6"/>
<dbReference type="PATRIC" id="fig|1304284.3.peg.1121"/>
<evidence type="ECO:0000256" key="6">
    <source>
        <dbReference type="ARBA" id="ARBA00022552"/>
    </source>
</evidence>
<dbReference type="SUPFAM" id="SSF75217">
    <property type="entry name" value="alpha/beta knot"/>
    <property type="match status" value="1"/>
</dbReference>
<comment type="caution">
    <text evidence="15">The sequence shown here is derived from an EMBL/GenBank/DDBJ whole genome shotgun (WGS) entry which is preliminary data.</text>
</comment>
<dbReference type="InterPro" id="IPR046886">
    <property type="entry name" value="RsmE_MTase_dom"/>
</dbReference>
<accession>R1CVY6</accession>
<dbReference type="OrthoDB" id="9815641at2"/>
<evidence type="ECO:0000259" key="14">
    <source>
        <dbReference type="Pfam" id="PF20260"/>
    </source>
</evidence>
<feature type="domain" description="Ribosomal RNA small subunit methyltransferase E methyltransferase" evidence="13">
    <location>
        <begin position="73"/>
        <end position="239"/>
    </location>
</feature>
<sequence>MHRFFVDKENIKENKVFIVGEDVKHITKVLRLGVDDTVVLCDKEKNDFTAKISRIEKDYIECEVLKKTKSNSEPPVEIVLYQGLPKSAKMDLIIQKCVELGVTKIVPVLTTRTVVKIKNTNKEQKKISRWQKISEQAAKQSRRGIIPEIGNVMTFEEMISNIKNDEFSLVPYEDENRIGLKDILKKYNGKRVNIVIGPEGGFDESEVNKLKKIGAHIVSLGPRILRTETAGFTTIAVIMYELGDLGVI</sequence>
<evidence type="ECO:0000256" key="5">
    <source>
        <dbReference type="ARBA" id="ARBA00022490"/>
    </source>
</evidence>
<dbReference type="GO" id="GO:0005737">
    <property type="term" value="C:cytoplasm"/>
    <property type="evidence" value="ECO:0007669"/>
    <property type="project" value="UniProtKB-SubCell"/>
</dbReference>
<dbReference type="NCBIfam" id="NF008692">
    <property type="entry name" value="PRK11713.1-5"/>
    <property type="match status" value="1"/>
</dbReference>
<proteinExistence type="inferred from homology"/>
<evidence type="ECO:0000256" key="12">
    <source>
        <dbReference type="PIRNR" id="PIRNR015601"/>
    </source>
</evidence>
<dbReference type="InterPro" id="IPR006700">
    <property type="entry name" value="RsmE"/>
</dbReference>
<dbReference type="Proteomes" id="UP000013378">
    <property type="component" value="Unassembled WGS sequence"/>
</dbReference>
<name>R1CVY6_9FIRM</name>
<dbReference type="STRING" id="1304284.L21TH_1145"/>
<keyword evidence="5 12" id="KW-0963">Cytoplasm</keyword>
<dbReference type="GO" id="GO:0070475">
    <property type="term" value="P:rRNA base methylation"/>
    <property type="evidence" value="ECO:0007669"/>
    <property type="project" value="TreeGrafter"/>
</dbReference>
<dbReference type="EMBL" id="ARZA01000116">
    <property type="protein sequence ID" value="EOD00804.1"/>
    <property type="molecule type" value="Genomic_DNA"/>
</dbReference>
<evidence type="ECO:0000256" key="3">
    <source>
        <dbReference type="ARBA" id="ARBA00012328"/>
    </source>
</evidence>
<dbReference type="EC" id="2.1.1.193" evidence="3 12"/>
<keyword evidence="9 12" id="KW-0949">S-adenosyl-L-methionine</keyword>
<keyword evidence="8 12" id="KW-0808">Transferase</keyword>
<comment type="catalytic activity">
    <reaction evidence="11 12">
        <text>uridine(1498) in 16S rRNA + S-adenosyl-L-methionine = N(3)-methyluridine(1498) in 16S rRNA + S-adenosyl-L-homocysteine + H(+)</text>
        <dbReference type="Rhea" id="RHEA:42920"/>
        <dbReference type="Rhea" id="RHEA-COMP:10283"/>
        <dbReference type="Rhea" id="RHEA-COMP:10284"/>
        <dbReference type="ChEBI" id="CHEBI:15378"/>
        <dbReference type="ChEBI" id="CHEBI:57856"/>
        <dbReference type="ChEBI" id="CHEBI:59789"/>
        <dbReference type="ChEBI" id="CHEBI:65315"/>
        <dbReference type="ChEBI" id="CHEBI:74502"/>
        <dbReference type="EC" id="2.1.1.193"/>
    </reaction>
</comment>
<dbReference type="Pfam" id="PF20260">
    <property type="entry name" value="PUA_4"/>
    <property type="match status" value="1"/>
</dbReference>
<comment type="function">
    <text evidence="10 12">Specifically methylates the N3 position of the uracil ring of uridine 1498 (m3U1498) in 16S rRNA. Acts on the fully assembled 30S ribosomal subunit.</text>
</comment>
<dbReference type="GO" id="GO:0070042">
    <property type="term" value="F:rRNA (uridine-N3-)-methyltransferase activity"/>
    <property type="evidence" value="ECO:0007669"/>
    <property type="project" value="TreeGrafter"/>
</dbReference>
<protein>
    <recommendedName>
        <fullName evidence="4 12">Ribosomal RNA small subunit methyltransferase E</fullName>
        <ecNumber evidence="3 12">2.1.1.193</ecNumber>
    </recommendedName>
</protein>
<dbReference type="eggNOG" id="COG1385">
    <property type="taxonomic scope" value="Bacteria"/>
</dbReference>
<reference evidence="15 16" key="1">
    <citation type="journal article" date="2015" name="Geomicrobiol. J.">
        <title>Caldisalinibacter kiritimatiensis gen. nov., sp. nov., a moderately thermohalophilic thiosulfate-reducing bacterium from a hypersaline microbial mat.</title>
        <authorList>
            <person name="Ben Hania W."/>
            <person name="Joseph M."/>
            <person name="Fiebig A."/>
            <person name="Bunk B."/>
            <person name="Klenk H.-P."/>
            <person name="Fardeau M.-L."/>
            <person name="Spring S."/>
        </authorList>
    </citation>
    <scope>NUCLEOTIDE SEQUENCE [LARGE SCALE GENOMIC DNA]</scope>
    <source>
        <strain evidence="15 16">L21-TH-D2</strain>
    </source>
</reference>
<dbReference type="InterPro" id="IPR029028">
    <property type="entry name" value="Alpha/beta_knot_MTases"/>
</dbReference>
<dbReference type="Pfam" id="PF04452">
    <property type="entry name" value="Methyltrans_RNA"/>
    <property type="match status" value="1"/>
</dbReference>
<keyword evidence="6 12" id="KW-0698">rRNA processing</keyword>
<evidence type="ECO:0000256" key="4">
    <source>
        <dbReference type="ARBA" id="ARBA00013673"/>
    </source>
</evidence>
<dbReference type="RefSeq" id="WP_006311522.1">
    <property type="nucleotide sequence ID" value="NZ_ARZA01000116.1"/>
</dbReference>
<dbReference type="Gene3D" id="2.40.240.20">
    <property type="entry name" value="Hypothetical PUA domain-like, domain 1"/>
    <property type="match status" value="1"/>
</dbReference>
<dbReference type="Gene3D" id="3.40.1280.10">
    <property type="match status" value="1"/>
</dbReference>
<dbReference type="PANTHER" id="PTHR30027">
    <property type="entry name" value="RIBOSOMAL RNA SMALL SUBUNIT METHYLTRANSFERASE E"/>
    <property type="match status" value="1"/>
</dbReference>
<gene>
    <name evidence="15" type="ORF">L21TH_1145</name>
</gene>
<dbReference type="SUPFAM" id="SSF88697">
    <property type="entry name" value="PUA domain-like"/>
    <property type="match status" value="1"/>
</dbReference>
<evidence type="ECO:0000256" key="2">
    <source>
        <dbReference type="ARBA" id="ARBA00005528"/>
    </source>
</evidence>
<dbReference type="CDD" id="cd18084">
    <property type="entry name" value="RsmE-like"/>
    <property type="match status" value="1"/>
</dbReference>
<dbReference type="InterPro" id="IPR015947">
    <property type="entry name" value="PUA-like_sf"/>
</dbReference>
<evidence type="ECO:0000256" key="9">
    <source>
        <dbReference type="ARBA" id="ARBA00022691"/>
    </source>
</evidence>
<dbReference type="InterPro" id="IPR029026">
    <property type="entry name" value="tRNA_m1G_MTases_N"/>
</dbReference>
<evidence type="ECO:0000313" key="16">
    <source>
        <dbReference type="Proteomes" id="UP000013378"/>
    </source>
</evidence>
<evidence type="ECO:0000256" key="10">
    <source>
        <dbReference type="ARBA" id="ARBA00025699"/>
    </source>
</evidence>
<comment type="subcellular location">
    <subcellularLocation>
        <location evidence="1 12">Cytoplasm</location>
    </subcellularLocation>
</comment>
<evidence type="ECO:0000256" key="11">
    <source>
        <dbReference type="ARBA" id="ARBA00047944"/>
    </source>
</evidence>
<keyword evidence="7 12" id="KW-0489">Methyltransferase</keyword>
<evidence type="ECO:0000256" key="8">
    <source>
        <dbReference type="ARBA" id="ARBA00022679"/>
    </source>
</evidence>
<dbReference type="NCBIfam" id="TIGR00046">
    <property type="entry name" value="RsmE family RNA methyltransferase"/>
    <property type="match status" value="1"/>
</dbReference>
<dbReference type="PIRSF" id="PIRSF015601">
    <property type="entry name" value="MTase_slr0722"/>
    <property type="match status" value="1"/>
</dbReference>
<keyword evidence="16" id="KW-1185">Reference proteome</keyword>
<dbReference type="PANTHER" id="PTHR30027:SF3">
    <property type="entry name" value="16S RRNA (URACIL(1498)-N(3))-METHYLTRANSFERASE"/>
    <property type="match status" value="1"/>
</dbReference>
<organism evidence="15 16">
    <name type="scientific">Caldisalinibacter kiritimatiensis</name>
    <dbReference type="NCBI Taxonomy" id="1304284"/>
    <lineage>
        <taxon>Bacteria</taxon>
        <taxon>Bacillati</taxon>
        <taxon>Bacillota</taxon>
        <taxon>Tissierellia</taxon>
        <taxon>Tissierellales</taxon>
        <taxon>Thermohalobacteraceae</taxon>
        <taxon>Caldisalinibacter</taxon>
    </lineage>
</organism>
<comment type="similarity">
    <text evidence="2 12">Belongs to the RNA methyltransferase RsmE family.</text>
</comment>